<feature type="region of interest" description="Disordered" evidence="1">
    <location>
        <begin position="26"/>
        <end position="48"/>
    </location>
</feature>
<sequence length="93" mass="9506">MDSIMLLVISLFANMAFGAPIMESQADADDSTDSASEGANAEPVGGPVPGAGTILDTGAIIGIIAGVIATLLLVGLLYWCGARGRYPGVQRRR</sequence>
<organism evidence="4 5">
    <name type="scientific">Anthostomella pinea</name>
    <dbReference type="NCBI Taxonomy" id="933095"/>
    <lineage>
        <taxon>Eukaryota</taxon>
        <taxon>Fungi</taxon>
        <taxon>Dikarya</taxon>
        <taxon>Ascomycota</taxon>
        <taxon>Pezizomycotina</taxon>
        <taxon>Sordariomycetes</taxon>
        <taxon>Xylariomycetidae</taxon>
        <taxon>Xylariales</taxon>
        <taxon>Xylariaceae</taxon>
        <taxon>Anthostomella</taxon>
    </lineage>
</organism>
<keyword evidence="2" id="KW-0812">Transmembrane</keyword>
<dbReference type="EMBL" id="CAUWAG010000003">
    <property type="protein sequence ID" value="CAJ2500116.1"/>
    <property type="molecule type" value="Genomic_DNA"/>
</dbReference>
<gene>
    <name evidence="4" type="ORF">KHLLAP_LOCUS584</name>
</gene>
<accession>A0AAI8YCU1</accession>
<evidence type="ECO:0000313" key="5">
    <source>
        <dbReference type="Proteomes" id="UP001295740"/>
    </source>
</evidence>
<reference evidence="4" key="1">
    <citation type="submission" date="2023-10" db="EMBL/GenBank/DDBJ databases">
        <authorList>
            <person name="Hackl T."/>
        </authorList>
    </citation>
    <scope>NUCLEOTIDE SEQUENCE</scope>
</reference>
<dbReference type="AlphaFoldDB" id="A0AAI8YCU1"/>
<evidence type="ECO:0000313" key="4">
    <source>
        <dbReference type="EMBL" id="CAJ2500116.1"/>
    </source>
</evidence>
<keyword evidence="2" id="KW-1133">Transmembrane helix</keyword>
<evidence type="ECO:0000256" key="2">
    <source>
        <dbReference type="SAM" id="Phobius"/>
    </source>
</evidence>
<keyword evidence="2" id="KW-0472">Membrane</keyword>
<dbReference type="Proteomes" id="UP001295740">
    <property type="component" value="Unassembled WGS sequence"/>
</dbReference>
<protein>
    <submittedName>
        <fullName evidence="4">Uu.00g029690.m01.CDS01</fullName>
    </submittedName>
</protein>
<name>A0AAI8YCU1_9PEZI</name>
<keyword evidence="3" id="KW-0732">Signal</keyword>
<feature type="signal peptide" evidence="3">
    <location>
        <begin position="1"/>
        <end position="18"/>
    </location>
</feature>
<evidence type="ECO:0000256" key="1">
    <source>
        <dbReference type="SAM" id="MobiDB-lite"/>
    </source>
</evidence>
<proteinExistence type="predicted"/>
<keyword evidence="5" id="KW-1185">Reference proteome</keyword>
<feature type="compositionally biased region" description="Low complexity" evidence="1">
    <location>
        <begin position="33"/>
        <end position="48"/>
    </location>
</feature>
<feature type="chain" id="PRO_5042552461" evidence="3">
    <location>
        <begin position="19"/>
        <end position="93"/>
    </location>
</feature>
<comment type="caution">
    <text evidence="4">The sequence shown here is derived from an EMBL/GenBank/DDBJ whole genome shotgun (WGS) entry which is preliminary data.</text>
</comment>
<evidence type="ECO:0000256" key="3">
    <source>
        <dbReference type="SAM" id="SignalP"/>
    </source>
</evidence>
<feature type="transmembrane region" description="Helical" evidence="2">
    <location>
        <begin position="59"/>
        <end position="82"/>
    </location>
</feature>